<dbReference type="Proteomes" id="UP001162164">
    <property type="component" value="Unassembled WGS sequence"/>
</dbReference>
<evidence type="ECO:0000256" key="4">
    <source>
        <dbReference type="ARBA" id="ARBA00023030"/>
    </source>
</evidence>
<sequence length="320" mass="37201">MACASPAISIQNQSQDFSQNDYLLDTEWDFNHTNVTRRELPLFIHKLYETHASLFPKTTTRILFNTNNNGSSRIMKFNLNSLKPNKEQVLEADLYFFWPLDSNSTIYRESVVMRLYQFEKQKDAAAGDSAAENPDIHKVFNVIYISKAQRGWQTFKIKKPIDNWLNGEENLGLLLTISSYDDNKLITIFNDTNNGIYSTFAIITVQNNDTVSSFNTVEYKTHGTPTNCQRTEWNVNFQYKNWNKFIISPDGFRAYDCSGKCLGTEEDHENHLKLLYTYHRRPPCCVPVEYSPLPIMFYDKYGNVIIKNYQNMIVTKCGCR</sequence>
<reference evidence="8" key="1">
    <citation type="journal article" date="2023" name="Insect Mol. Biol.">
        <title>Genome sequencing provides insights into the evolution of gene families encoding plant cell wall-degrading enzymes in longhorned beetles.</title>
        <authorList>
            <person name="Shin N.R."/>
            <person name="Okamura Y."/>
            <person name="Kirsch R."/>
            <person name="Pauchet Y."/>
        </authorList>
    </citation>
    <scope>NUCLEOTIDE SEQUENCE</scope>
    <source>
        <strain evidence="8">MMC_N1</strain>
    </source>
</reference>
<feature type="domain" description="TGF-beta family profile" evidence="7">
    <location>
        <begin position="208"/>
        <end position="320"/>
    </location>
</feature>
<dbReference type="Gene3D" id="2.10.90.10">
    <property type="entry name" value="Cystine-knot cytokines"/>
    <property type="match status" value="1"/>
</dbReference>
<evidence type="ECO:0000259" key="7">
    <source>
        <dbReference type="PROSITE" id="PS51362"/>
    </source>
</evidence>
<evidence type="ECO:0000256" key="6">
    <source>
        <dbReference type="RuleBase" id="RU000354"/>
    </source>
</evidence>
<keyword evidence="4 6" id="KW-0339">Growth factor</keyword>
<evidence type="ECO:0000256" key="3">
    <source>
        <dbReference type="ARBA" id="ARBA00022525"/>
    </source>
</evidence>
<comment type="similarity">
    <text evidence="2 6">Belongs to the TGF-beta family.</text>
</comment>
<gene>
    <name evidence="8" type="ORF">NQ317_018439</name>
</gene>
<dbReference type="InterPro" id="IPR029034">
    <property type="entry name" value="Cystine-knot_cytokine"/>
</dbReference>
<comment type="caution">
    <text evidence="8">The sequence shown here is derived from an EMBL/GenBank/DDBJ whole genome shotgun (WGS) entry which is preliminary data.</text>
</comment>
<dbReference type="InterPro" id="IPR001111">
    <property type="entry name" value="TGF-b_propeptide"/>
</dbReference>
<evidence type="ECO:0000313" key="9">
    <source>
        <dbReference type="Proteomes" id="UP001162164"/>
    </source>
</evidence>
<keyword evidence="3" id="KW-0964">Secreted</keyword>
<organism evidence="8 9">
    <name type="scientific">Molorchus minor</name>
    <dbReference type="NCBI Taxonomy" id="1323400"/>
    <lineage>
        <taxon>Eukaryota</taxon>
        <taxon>Metazoa</taxon>
        <taxon>Ecdysozoa</taxon>
        <taxon>Arthropoda</taxon>
        <taxon>Hexapoda</taxon>
        <taxon>Insecta</taxon>
        <taxon>Pterygota</taxon>
        <taxon>Neoptera</taxon>
        <taxon>Endopterygota</taxon>
        <taxon>Coleoptera</taxon>
        <taxon>Polyphaga</taxon>
        <taxon>Cucujiformia</taxon>
        <taxon>Chrysomeloidea</taxon>
        <taxon>Cerambycidae</taxon>
        <taxon>Lamiinae</taxon>
        <taxon>Monochamini</taxon>
        <taxon>Molorchus</taxon>
    </lineage>
</organism>
<name>A0ABQ9JE65_9CUCU</name>
<dbReference type="PANTHER" id="PTHR11848">
    <property type="entry name" value="TGF-BETA FAMILY"/>
    <property type="match status" value="1"/>
</dbReference>
<proteinExistence type="inferred from homology"/>
<evidence type="ECO:0000256" key="2">
    <source>
        <dbReference type="ARBA" id="ARBA00006656"/>
    </source>
</evidence>
<keyword evidence="9" id="KW-1185">Reference proteome</keyword>
<dbReference type="InterPro" id="IPR015615">
    <property type="entry name" value="TGF-beta-rel"/>
</dbReference>
<accession>A0ABQ9JE65</accession>
<dbReference type="InterPro" id="IPR017948">
    <property type="entry name" value="TGFb_CS"/>
</dbReference>
<dbReference type="PANTHER" id="PTHR11848:SF119">
    <property type="entry name" value="TGF-BETA FAMILY PROFILE DOMAIN-CONTAINING PROTEIN"/>
    <property type="match status" value="1"/>
</dbReference>
<dbReference type="SUPFAM" id="SSF57501">
    <property type="entry name" value="Cystine-knot cytokines"/>
    <property type="match status" value="1"/>
</dbReference>
<dbReference type="Gene3D" id="2.60.120.970">
    <property type="match status" value="1"/>
</dbReference>
<protein>
    <recommendedName>
        <fullName evidence="7">TGF-beta family profile domain-containing protein</fullName>
    </recommendedName>
</protein>
<dbReference type="PROSITE" id="PS51362">
    <property type="entry name" value="TGF_BETA_2"/>
    <property type="match status" value="1"/>
</dbReference>
<dbReference type="InterPro" id="IPR001839">
    <property type="entry name" value="TGF-b_C"/>
</dbReference>
<dbReference type="SMART" id="SM00204">
    <property type="entry name" value="TGFB"/>
    <property type="match status" value="1"/>
</dbReference>
<dbReference type="EMBL" id="JAPWTJ010000664">
    <property type="protein sequence ID" value="KAJ8976495.1"/>
    <property type="molecule type" value="Genomic_DNA"/>
</dbReference>
<evidence type="ECO:0000256" key="1">
    <source>
        <dbReference type="ARBA" id="ARBA00004613"/>
    </source>
</evidence>
<evidence type="ECO:0000256" key="5">
    <source>
        <dbReference type="ARBA" id="ARBA00023157"/>
    </source>
</evidence>
<dbReference type="Pfam" id="PF00688">
    <property type="entry name" value="TGFb_propeptide"/>
    <property type="match status" value="1"/>
</dbReference>
<keyword evidence="5" id="KW-1015">Disulfide bond</keyword>
<dbReference type="PROSITE" id="PS00250">
    <property type="entry name" value="TGF_BETA_1"/>
    <property type="match status" value="1"/>
</dbReference>
<evidence type="ECO:0000313" key="8">
    <source>
        <dbReference type="EMBL" id="KAJ8976495.1"/>
    </source>
</evidence>
<dbReference type="Pfam" id="PF00019">
    <property type="entry name" value="TGF_beta"/>
    <property type="match status" value="1"/>
</dbReference>
<comment type="subcellular location">
    <subcellularLocation>
        <location evidence="1">Secreted</location>
    </subcellularLocation>
</comment>